<keyword evidence="2" id="KW-0813">Transport</keyword>
<dbReference type="Pfam" id="PF13416">
    <property type="entry name" value="SBP_bac_8"/>
    <property type="match status" value="1"/>
</dbReference>
<reference evidence="2 3" key="1">
    <citation type="journal article" date="2015" name="Nature">
        <title>rRNA introns, odd ribosomes, and small enigmatic genomes across a large radiation of phyla.</title>
        <authorList>
            <person name="Brown C.T."/>
            <person name="Hug L.A."/>
            <person name="Thomas B.C."/>
            <person name="Sharon I."/>
            <person name="Castelle C.J."/>
            <person name="Singh A."/>
            <person name="Wilkins M.J."/>
            <person name="Williams K.H."/>
            <person name="Banfield J.F."/>
        </authorList>
    </citation>
    <scope>NUCLEOTIDE SEQUENCE [LARGE SCALE GENOMIC DNA]</scope>
</reference>
<keyword evidence="1" id="KW-1133">Transmembrane helix</keyword>
<protein>
    <submittedName>
        <fullName evidence="2">Multiple sugar transport system substrate-binding protein</fullName>
    </submittedName>
</protein>
<dbReference type="AlphaFoldDB" id="A0A0G0BPR7"/>
<gene>
    <name evidence="2" type="ORF">UR61_C0016G0005</name>
</gene>
<dbReference type="EMBL" id="LBPV01000016">
    <property type="protein sequence ID" value="KKP65621.1"/>
    <property type="molecule type" value="Genomic_DNA"/>
</dbReference>
<dbReference type="Gene3D" id="3.40.190.10">
    <property type="entry name" value="Periplasmic binding protein-like II"/>
    <property type="match status" value="1"/>
</dbReference>
<comment type="caution">
    <text evidence="2">The sequence shown here is derived from an EMBL/GenBank/DDBJ whole genome shotgun (WGS) entry which is preliminary data.</text>
</comment>
<evidence type="ECO:0000313" key="3">
    <source>
        <dbReference type="Proteomes" id="UP000033866"/>
    </source>
</evidence>
<proteinExistence type="predicted"/>
<evidence type="ECO:0000313" key="2">
    <source>
        <dbReference type="EMBL" id="KKP65621.1"/>
    </source>
</evidence>
<evidence type="ECO:0000256" key="1">
    <source>
        <dbReference type="SAM" id="Phobius"/>
    </source>
</evidence>
<keyword evidence="2" id="KW-0762">Sugar transport</keyword>
<accession>A0A0G0BPR7</accession>
<dbReference type="PANTHER" id="PTHR43649">
    <property type="entry name" value="ARABINOSE-BINDING PROTEIN-RELATED"/>
    <property type="match status" value="1"/>
</dbReference>
<dbReference type="InterPro" id="IPR050490">
    <property type="entry name" value="Bact_solute-bd_prot1"/>
</dbReference>
<feature type="transmembrane region" description="Helical" evidence="1">
    <location>
        <begin position="9"/>
        <end position="30"/>
    </location>
</feature>
<name>A0A0G0BPR7_9BACT</name>
<keyword evidence="1" id="KW-0472">Membrane</keyword>
<keyword evidence="1" id="KW-0812">Transmembrane</keyword>
<sequence>MNLKTKKFTILLSIIAVVLFVIALIMYMMLPCEGEGCNDPTTQDIEIVYWGIWESDDVMHPLIEKYELENPGIKIKYSQQSFRNYESTVYARLEQATSSSEPAPDVVRIHNTWLPKYQRFLTPIPESVMTRETYTEVFYPTAIDDFTGRDGKLYAIPLHIDGLMVIYNKEILSKAGYTAPPKDWDSFMQVAKKLTKRDATGKITQSGLAIGTSKNIVHSVDILSYFLLQNKVEIMNTTRDKVNLTSSRAISALNTYTSFVENDDATWAVYLPTDLTKFQNGELAMMFGNSWTALDILEAAPNLQFGLAQLPRLPNNDEVYYSSYWADAVTSTSKNSTEAWKFVQFLSEEEQQRRLFENAEKVRFFGQPYSRVSLNSELLDNQYTKAIAVMAPFMKSWQMGDQSFVEDLLKEAITAVAENNQESSSVLKKIEEDINTQLAVSNK</sequence>
<dbReference type="Proteomes" id="UP000033866">
    <property type="component" value="Unassembled WGS sequence"/>
</dbReference>
<organism evidence="2 3">
    <name type="scientific">candidate division WS6 bacterium GW2011_GWE1_34_7</name>
    <dbReference type="NCBI Taxonomy" id="1619093"/>
    <lineage>
        <taxon>Bacteria</taxon>
        <taxon>Candidatus Dojkabacteria</taxon>
    </lineage>
</organism>
<dbReference type="InterPro" id="IPR006059">
    <property type="entry name" value="SBP"/>
</dbReference>
<dbReference type="CDD" id="cd13585">
    <property type="entry name" value="PBP2_TMBP_like"/>
    <property type="match status" value="1"/>
</dbReference>
<dbReference type="PANTHER" id="PTHR43649:SF12">
    <property type="entry name" value="DIACETYLCHITOBIOSE BINDING PROTEIN DASA"/>
    <property type="match status" value="1"/>
</dbReference>
<dbReference type="SUPFAM" id="SSF53850">
    <property type="entry name" value="Periplasmic binding protein-like II"/>
    <property type="match status" value="1"/>
</dbReference>